<dbReference type="InParanoid" id="A0A1Z5J9Z2"/>
<proteinExistence type="predicted"/>
<accession>A0A1Z5J9Z2</accession>
<comment type="caution">
    <text evidence="1">The sequence shown here is derived from an EMBL/GenBank/DDBJ whole genome shotgun (WGS) entry which is preliminary data.</text>
</comment>
<dbReference type="OrthoDB" id="36569at2759"/>
<dbReference type="EMBL" id="BDSP01000022">
    <property type="protein sequence ID" value="GAX10638.1"/>
    <property type="molecule type" value="Genomic_DNA"/>
</dbReference>
<evidence type="ECO:0000313" key="1">
    <source>
        <dbReference type="EMBL" id="GAX10638.1"/>
    </source>
</evidence>
<sequence>MKIHDDAVDEEKVILCCALCCVNLSVYPACDCWGCSGKAGVCCCNAELCCKPGAPLLFPFCCVGCKPECDGCSIINGQVHACCAVMSCAMPCNEEVPVAVSVAGLTLYPRCGLCLTQKEAMVRG</sequence>
<dbReference type="AlphaFoldDB" id="A0A1Z5J9Z2"/>
<keyword evidence="2" id="KW-1185">Reference proteome</keyword>
<name>A0A1Z5J9Z2_FISSO</name>
<protein>
    <submittedName>
        <fullName evidence="1">Uncharacterized protein</fullName>
    </submittedName>
</protein>
<dbReference type="Proteomes" id="UP000198406">
    <property type="component" value="Unassembled WGS sequence"/>
</dbReference>
<evidence type="ECO:0000313" key="2">
    <source>
        <dbReference type="Proteomes" id="UP000198406"/>
    </source>
</evidence>
<reference evidence="1 2" key="1">
    <citation type="journal article" date="2015" name="Plant Cell">
        <title>Oil accumulation by the oleaginous diatom Fistulifera solaris as revealed by the genome and transcriptome.</title>
        <authorList>
            <person name="Tanaka T."/>
            <person name="Maeda Y."/>
            <person name="Veluchamy A."/>
            <person name="Tanaka M."/>
            <person name="Abida H."/>
            <person name="Marechal E."/>
            <person name="Bowler C."/>
            <person name="Muto M."/>
            <person name="Sunaga Y."/>
            <person name="Tanaka M."/>
            <person name="Yoshino T."/>
            <person name="Taniguchi T."/>
            <person name="Fukuda Y."/>
            <person name="Nemoto M."/>
            <person name="Matsumoto M."/>
            <person name="Wong P.S."/>
            <person name="Aburatani S."/>
            <person name="Fujibuchi W."/>
        </authorList>
    </citation>
    <scope>NUCLEOTIDE SEQUENCE [LARGE SCALE GENOMIC DNA]</scope>
    <source>
        <strain evidence="1 2">JPCC DA0580</strain>
    </source>
</reference>
<gene>
    <name evidence="1" type="ORF">FisN_14Lh145</name>
</gene>
<organism evidence="1 2">
    <name type="scientific">Fistulifera solaris</name>
    <name type="common">Oleaginous diatom</name>
    <dbReference type="NCBI Taxonomy" id="1519565"/>
    <lineage>
        <taxon>Eukaryota</taxon>
        <taxon>Sar</taxon>
        <taxon>Stramenopiles</taxon>
        <taxon>Ochrophyta</taxon>
        <taxon>Bacillariophyta</taxon>
        <taxon>Bacillariophyceae</taxon>
        <taxon>Bacillariophycidae</taxon>
        <taxon>Naviculales</taxon>
        <taxon>Naviculaceae</taxon>
        <taxon>Fistulifera</taxon>
    </lineage>
</organism>